<dbReference type="eggNOG" id="KOG3686">
    <property type="taxonomic scope" value="Eukaryota"/>
</dbReference>
<dbReference type="Proteomes" id="UP000008743">
    <property type="component" value="Unassembled WGS sequence"/>
</dbReference>
<organism evidence="4 5">
    <name type="scientific">Capsaspora owczarzaki (strain ATCC 30864)</name>
    <dbReference type="NCBI Taxonomy" id="595528"/>
    <lineage>
        <taxon>Eukaryota</taxon>
        <taxon>Filasterea</taxon>
        <taxon>Capsaspora</taxon>
    </lineage>
</organism>
<evidence type="ECO:0000256" key="1">
    <source>
        <dbReference type="ARBA" id="ARBA00022468"/>
    </source>
</evidence>
<evidence type="ECO:0000259" key="3">
    <source>
        <dbReference type="PROSITE" id="PS50219"/>
    </source>
</evidence>
<dbReference type="RefSeq" id="XP_004344335.2">
    <property type="nucleotide sequence ID" value="XM_004344285.2"/>
</dbReference>
<sequence>MATNLVKRVPGYRFEDGSSTPATMNVFQHLVLEDAEGETRWYFKYFLGHDHKNIIGLVDEKPFLVSAVLTDQDNNGNLQWRLIRWRKEGSERLCLPFLEKDKKELASGDMLKVFGIKNADKVKEVLDPDVQEDLLVLEEQEGAVNFKFGILYAKPGQRTDDEMFSNNDPSPAFNEFVEALGTKVDLKGFDKFRGGLDVKTGTTGTHSIWTSYHGHQIMFHVSTMLPFSADNAQQLERKRHLGNDIVTIVFVDGDASTPYEPLFDPDEIKSHFIHVNAIVRYDPSRQQYLLNMATKDCVNEYGPPLPNPAVFSHKADLREFLLVKLMNGEKASYSAPVFLKKMERTLDTLLGETQKKFMAGNQTPPVTLKMHEVGQILRVKRIQSGLAPTSRVDAGSSAWAPVTVVDGFSNGTIVCGALWGERVVIATTAGVFVTHGDLCQKIIDKQSIVQLTVIERPGLLICRSNKSGKGGHVYVFPLDLLLIGNAVPKGRCKKFKIGKSSDCHLYAVGEWETETHFSGALKLCVAVRNRVLVFEHIGPVVTGQFKMVQELLTPDPPSVISFCDNNNRVVVGFRTEFDLITLKGSQIRELFVADGKVNPLQAIPVDNEVLLCYNHLSVFKDFVGKTSRNYDLKWTAVPSAVAYHVPFVCGFAAETIEIRTLINGKLVASVPAPGNKYLTTTPDAVLYTTTVNGRVDIVRLAFDVWLSSA</sequence>
<dbReference type="InterPro" id="IPR050989">
    <property type="entry name" value="Rap1_Ran_GAP"/>
</dbReference>
<dbReference type="PANTHER" id="PTHR15711:SF62">
    <property type="entry name" value="GTPASE-ACTIVATING RAP_RAN-GAP DOMAIN-LIKE PROTEIN 3"/>
    <property type="match status" value="1"/>
</dbReference>
<dbReference type="EMBL" id="KE346371">
    <property type="protein sequence ID" value="KJE96379.1"/>
    <property type="molecule type" value="Genomic_DNA"/>
</dbReference>
<evidence type="ECO:0000313" key="4">
    <source>
        <dbReference type="EMBL" id="KJE96379.1"/>
    </source>
</evidence>
<dbReference type="GO" id="GO:0051056">
    <property type="term" value="P:regulation of small GTPase mediated signal transduction"/>
    <property type="evidence" value="ECO:0007669"/>
    <property type="project" value="InterPro"/>
</dbReference>
<dbReference type="InterPro" id="IPR001180">
    <property type="entry name" value="CNH_dom"/>
</dbReference>
<feature type="domain" description="CNH" evidence="3">
    <location>
        <begin position="410"/>
        <end position="685"/>
    </location>
</feature>
<dbReference type="STRING" id="595528.A0A0D2X4N7"/>
<dbReference type="Pfam" id="PF02145">
    <property type="entry name" value="Rap_GAP"/>
    <property type="match status" value="1"/>
</dbReference>
<dbReference type="SUPFAM" id="SSF111347">
    <property type="entry name" value="Rap/Ran-GAP"/>
    <property type="match status" value="1"/>
</dbReference>
<dbReference type="Pfam" id="PF00780">
    <property type="entry name" value="CNH"/>
    <property type="match status" value="1"/>
</dbReference>
<dbReference type="Gene3D" id="3.40.50.11210">
    <property type="entry name" value="Rap/Ran-GAP"/>
    <property type="match status" value="1"/>
</dbReference>
<dbReference type="GO" id="GO:0005096">
    <property type="term" value="F:GTPase activator activity"/>
    <property type="evidence" value="ECO:0007669"/>
    <property type="project" value="UniProtKB-KW"/>
</dbReference>
<dbReference type="PhylomeDB" id="A0A0D2X4N7"/>
<dbReference type="PANTHER" id="PTHR15711">
    <property type="entry name" value="RAP GTPASE-ACTIVATING PROTEIN"/>
    <property type="match status" value="1"/>
</dbReference>
<dbReference type="SMART" id="SM00036">
    <property type="entry name" value="CNH"/>
    <property type="match status" value="1"/>
</dbReference>
<dbReference type="InterPro" id="IPR000331">
    <property type="entry name" value="Rap/Ran_GAP_dom"/>
</dbReference>
<dbReference type="PROSITE" id="PS50219">
    <property type="entry name" value="CNH"/>
    <property type="match status" value="1"/>
</dbReference>
<proteinExistence type="predicted"/>
<evidence type="ECO:0008006" key="6">
    <source>
        <dbReference type="Google" id="ProtNLM"/>
    </source>
</evidence>
<dbReference type="OrthoDB" id="2499658at2759"/>
<protein>
    <recommendedName>
        <fullName evidence="6">GTPase-activating Rap/Ran-GAP domain-like protein 3</fullName>
    </recommendedName>
</protein>
<dbReference type="PROSITE" id="PS50085">
    <property type="entry name" value="RAPGAP"/>
    <property type="match status" value="1"/>
</dbReference>
<gene>
    <name evidence="4" type="ORF">CAOG_006714</name>
</gene>
<feature type="domain" description="Rap-GAP" evidence="2">
    <location>
        <begin position="134"/>
        <end position="353"/>
    </location>
</feature>
<keyword evidence="1" id="KW-0343">GTPase activation</keyword>
<name>A0A0D2X4N7_CAPO3</name>
<evidence type="ECO:0000259" key="2">
    <source>
        <dbReference type="PROSITE" id="PS50085"/>
    </source>
</evidence>
<dbReference type="InterPro" id="IPR035974">
    <property type="entry name" value="Rap/Ran-GAP_sf"/>
</dbReference>
<keyword evidence="5" id="KW-1185">Reference proteome</keyword>
<evidence type="ECO:0000313" key="5">
    <source>
        <dbReference type="Proteomes" id="UP000008743"/>
    </source>
</evidence>
<accession>A0A0D2X4N7</accession>
<dbReference type="AlphaFoldDB" id="A0A0D2X4N7"/>
<reference evidence="5" key="1">
    <citation type="submission" date="2011-02" db="EMBL/GenBank/DDBJ databases">
        <title>The Genome Sequence of Capsaspora owczarzaki ATCC 30864.</title>
        <authorList>
            <person name="Russ C."/>
            <person name="Cuomo C."/>
            <person name="Burger G."/>
            <person name="Gray M.W."/>
            <person name="Holland P.W.H."/>
            <person name="King N."/>
            <person name="Lang F.B.F."/>
            <person name="Roger A.J."/>
            <person name="Ruiz-Trillo I."/>
            <person name="Young S.K."/>
            <person name="Zeng Q."/>
            <person name="Gargeya S."/>
            <person name="Alvarado L."/>
            <person name="Berlin A."/>
            <person name="Chapman S.B."/>
            <person name="Chen Z."/>
            <person name="Freedman E."/>
            <person name="Gellesch M."/>
            <person name="Goldberg J."/>
            <person name="Griggs A."/>
            <person name="Gujja S."/>
            <person name="Heilman E."/>
            <person name="Heiman D."/>
            <person name="Howarth C."/>
            <person name="Mehta T."/>
            <person name="Neiman D."/>
            <person name="Pearson M."/>
            <person name="Roberts A."/>
            <person name="Saif S."/>
            <person name="Shea T."/>
            <person name="Shenoy N."/>
            <person name="Sisk P."/>
            <person name="Stolte C."/>
            <person name="Sykes S."/>
            <person name="White J."/>
            <person name="Yandava C."/>
            <person name="Haas B."/>
            <person name="Nusbaum C."/>
            <person name="Birren B."/>
        </authorList>
    </citation>
    <scope>NUCLEOTIDE SEQUENCE</scope>
    <source>
        <strain evidence="5">ATCC 30864</strain>
    </source>
</reference>
<dbReference type="InParanoid" id="A0A0D2X4N7"/>